<dbReference type="Proteomes" id="UP001219525">
    <property type="component" value="Unassembled WGS sequence"/>
</dbReference>
<evidence type="ECO:0000313" key="3">
    <source>
        <dbReference type="Proteomes" id="UP001219525"/>
    </source>
</evidence>
<dbReference type="AlphaFoldDB" id="A0AAD6UUG1"/>
<protein>
    <submittedName>
        <fullName evidence="2">Uncharacterized protein</fullName>
    </submittedName>
</protein>
<reference evidence="2" key="1">
    <citation type="submission" date="2023-03" db="EMBL/GenBank/DDBJ databases">
        <title>Massive genome expansion in bonnet fungi (Mycena s.s.) driven by repeated elements and novel gene families across ecological guilds.</title>
        <authorList>
            <consortium name="Lawrence Berkeley National Laboratory"/>
            <person name="Harder C.B."/>
            <person name="Miyauchi S."/>
            <person name="Viragh M."/>
            <person name="Kuo A."/>
            <person name="Thoen E."/>
            <person name="Andreopoulos B."/>
            <person name="Lu D."/>
            <person name="Skrede I."/>
            <person name="Drula E."/>
            <person name="Henrissat B."/>
            <person name="Morin E."/>
            <person name="Kohler A."/>
            <person name="Barry K."/>
            <person name="LaButti K."/>
            <person name="Morin E."/>
            <person name="Salamov A."/>
            <person name="Lipzen A."/>
            <person name="Mereny Z."/>
            <person name="Hegedus B."/>
            <person name="Baldrian P."/>
            <person name="Stursova M."/>
            <person name="Weitz H."/>
            <person name="Taylor A."/>
            <person name="Grigoriev I.V."/>
            <person name="Nagy L.G."/>
            <person name="Martin F."/>
            <person name="Kauserud H."/>
        </authorList>
    </citation>
    <scope>NUCLEOTIDE SEQUENCE</scope>
    <source>
        <strain evidence="2">9144</strain>
    </source>
</reference>
<proteinExistence type="predicted"/>
<sequence length="159" mass="16820">MPILTSFTDRTSRIVPRLSAETILVLAGSAVLKTFVKHGHAYLAPFYLMQCFFSPSARPSLPALVPRRLSPAAPAAHACVAPARLTRRHPHATNLFARTDQKGFGTFNAVRPLLGPGAQSPPPAAPTTSSNTGGPRSPPAAHRYPPLAAACLVIVVSIR</sequence>
<feature type="region of interest" description="Disordered" evidence="1">
    <location>
        <begin position="115"/>
        <end position="142"/>
    </location>
</feature>
<keyword evidence="3" id="KW-1185">Reference proteome</keyword>
<name>A0AAD6UUG1_9AGAR</name>
<dbReference type="EMBL" id="JARJCW010000093">
    <property type="protein sequence ID" value="KAJ7195045.1"/>
    <property type="molecule type" value="Genomic_DNA"/>
</dbReference>
<gene>
    <name evidence="2" type="ORF">GGX14DRAFT_575815</name>
</gene>
<comment type="caution">
    <text evidence="2">The sequence shown here is derived from an EMBL/GenBank/DDBJ whole genome shotgun (WGS) entry which is preliminary data.</text>
</comment>
<accession>A0AAD6UUG1</accession>
<evidence type="ECO:0000313" key="2">
    <source>
        <dbReference type="EMBL" id="KAJ7195045.1"/>
    </source>
</evidence>
<organism evidence="2 3">
    <name type="scientific">Mycena pura</name>
    <dbReference type="NCBI Taxonomy" id="153505"/>
    <lineage>
        <taxon>Eukaryota</taxon>
        <taxon>Fungi</taxon>
        <taxon>Dikarya</taxon>
        <taxon>Basidiomycota</taxon>
        <taxon>Agaricomycotina</taxon>
        <taxon>Agaricomycetes</taxon>
        <taxon>Agaricomycetidae</taxon>
        <taxon>Agaricales</taxon>
        <taxon>Marasmiineae</taxon>
        <taxon>Mycenaceae</taxon>
        <taxon>Mycena</taxon>
    </lineage>
</organism>
<evidence type="ECO:0000256" key="1">
    <source>
        <dbReference type="SAM" id="MobiDB-lite"/>
    </source>
</evidence>